<proteinExistence type="inferred from homology"/>
<dbReference type="EMBL" id="VNKQ01000002">
    <property type="protein sequence ID" value="KAG0652835.1"/>
    <property type="molecule type" value="Genomic_DNA"/>
</dbReference>
<comment type="similarity">
    <text evidence="1">Belongs to the class-A beta-lactamase family.</text>
</comment>
<evidence type="ECO:0000256" key="2">
    <source>
        <dbReference type="ARBA" id="ARBA00022801"/>
    </source>
</evidence>
<dbReference type="Pfam" id="PF00144">
    <property type="entry name" value="Beta-lactamase"/>
    <property type="match status" value="1"/>
</dbReference>
<sequence length="336" mass="37297">MTAISALQCVERGQFTLDEDVTQQLPELKAIQIQTGCDSAGNPVLEKAKNKITLRYIRDCQYRMKKADVFRFRHLLTHTSGLSYTKFGDLKLSLVERCSTPLLFEPGEGFIYGTGHDWAGIMVERVTGVSLESYIQQHIGGPLKIGSLVFRISSYPELYRRLVEVSIRKEDSGLQWTPETVWPVDLTENSGGSGAYASLVDYQKILHSITANDGRLLTSQMVDQIFRPEMSPVVRADVMKALKIESTNNIYGGLPKGTDVTYSMGGMVVLEDLPGRRPKGTVHWGGLLNVFFWMDRTTGVSGIYGSQVFPAGDPTCLGLFAEFESKTYEALNASEN</sequence>
<keyword evidence="5" id="KW-1185">Reference proteome</keyword>
<dbReference type="SUPFAM" id="SSF56601">
    <property type="entry name" value="beta-lactamase/transpeptidase-like"/>
    <property type="match status" value="1"/>
</dbReference>
<protein>
    <submittedName>
        <fullName evidence="4">Methylbutanoyltransferase</fullName>
    </submittedName>
</protein>
<dbReference type="OrthoDB" id="428260at2759"/>
<dbReference type="Gene3D" id="3.40.710.10">
    <property type="entry name" value="DD-peptidase/beta-lactamase superfamily"/>
    <property type="match status" value="1"/>
</dbReference>
<evidence type="ECO:0000259" key="3">
    <source>
        <dbReference type="Pfam" id="PF00144"/>
    </source>
</evidence>
<gene>
    <name evidence="4" type="ORF">D0Z07_0011</name>
</gene>
<dbReference type="InterPro" id="IPR050789">
    <property type="entry name" value="Diverse_Enzym_Activities"/>
</dbReference>
<feature type="domain" description="Beta-lactamase-related" evidence="3">
    <location>
        <begin position="1"/>
        <end position="309"/>
    </location>
</feature>
<evidence type="ECO:0000313" key="4">
    <source>
        <dbReference type="EMBL" id="KAG0652835.1"/>
    </source>
</evidence>
<accession>A0A9P6VRF0</accession>
<reference evidence="4" key="1">
    <citation type="submission" date="2019-07" db="EMBL/GenBank/DDBJ databases">
        <title>Hyphodiscus hymeniophilus genome sequencing and assembly.</title>
        <authorList>
            <person name="Kramer G."/>
            <person name="Nodwell J."/>
        </authorList>
    </citation>
    <scope>NUCLEOTIDE SEQUENCE</scope>
    <source>
        <strain evidence="4">ATCC 34498</strain>
    </source>
</reference>
<dbReference type="InterPro" id="IPR001466">
    <property type="entry name" value="Beta-lactam-related"/>
</dbReference>
<evidence type="ECO:0000313" key="5">
    <source>
        <dbReference type="Proteomes" id="UP000785200"/>
    </source>
</evidence>
<evidence type="ECO:0000256" key="1">
    <source>
        <dbReference type="ARBA" id="ARBA00009009"/>
    </source>
</evidence>
<dbReference type="PANTHER" id="PTHR43283">
    <property type="entry name" value="BETA-LACTAMASE-RELATED"/>
    <property type="match status" value="1"/>
</dbReference>
<dbReference type="GO" id="GO:0016787">
    <property type="term" value="F:hydrolase activity"/>
    <property type="evidence" value="ECO:0007669"/>
    <property type="project" value="UniProtKB-KW"/>
</dbReference>
<dbReference type="AlphaFoldDB" id="A0A9P6VRF0"/>
<dbReference type="PANTHER" id="PTHR43283:SF17">
    <property type="entry name" value="(LOVD), PUTATIVE (AFU_ORTHOLOGUE AFUA_5G00920)-RELATED"/>
    <property type="match status" value="1"/>
</dbReference>
<name>A0A9P6VRF0_9HELO</name>
<keyword evidence="2" id="KW-0378">Hydrolase</keyword>
<comment type="caution">
    <text evidence="4">The sequence shown here is derived from an EMBL/GenBank/DDBJ whole genome shotgun (WGS) entry which is preliminary data.</text>
</comment>
<organism evidence="4 5">
    <name type="scientific">Hyphodiscus hymeniophilus</name>
    <dbReference type="NCBI Taxonomy" id="353542"/>
    <lineage>
        <taxon>Eukaryota</taxon>
        <taxon>Fungi</taxon>
        <taxon>Dikarya</taxon>
        <taxon>Ascomycota</taxon>
        <taxon>Pezizomycotina</taxon>
        <taxon>Leotiomycetes</taxon>
        <taxon>Helotiales</taxon>
        <taxon>Hyphodiscaceae</taxon>
        <taxon>Hyphodiscus</taxon>
    </lineage>
</organism>
<dbReference type="Proteomes" id="UP000785200">
    <property type="component" value="Unassembled WGS sequence"/>
</dbReference>
<dbReference type="InterPro" id="IPR012338">
    <property type="entry name" value="Beta-lactam/transpept-like"/>
</dbReference>